<dbReference type="InterPro" id="IPR052517">
    <property type="entry name" value="GlcG_carb_metab_protein"/>
</dbReference>
<dbReference type="EMBL" id="CP049801">
    <property type="protein sequence ID" value="QIO05517.1"/>
    <property type="molecule type" value="Genomic_DNA"/>
</dbReference>
<dbReference type="AlphaFoldDB" id="A0A6G8RUG3"/>
<dbReference type="Pfam" id="PF03928">
    <property type="entry name" value="HbpS-like"/>
    <property type="match status" value="1"/>
</dbReference>
<name>A0A6G8RUG3_9GAMM</name>
<reference evidence="1 2" key="1">
    <citation type="submission" date="2020-03" db="EMBL/GenBank/DDBJ databases">
        <authorList>
            <person name="Zhu W."/>
        </authorList>
    </citation>
    <scope>NUCLEOTIDE SEQUENCE [LARGE SCALE GENOMIC DNA]</scope>
    <source>
        <strain evidence="1 2">323-1</strain>
    </source>
</reference>
<dbReference type="Gene3D" id="3.30.450.150">
    <property type="entry name" value="Haem-degrading domain"/>
    <property type="match status" value="1"/>
</dbReference>
<evidence type="ECO:0000313" key="1">
    <source>
        <dbReference type="EMBL" id="QIO05517.1"/>
    </source>
</evidence>
<dbReference type="RefSeq" id="WP_166011526.1">
    <property type="nucleotide sequence ID" value="NZ_CP049801.1"/>
</dbReference>
<dbReference type="SUPFAM" id="SSF143744">
    <property type="entry name" value="GlcG-like"/>
    <property type="match status" value="1"/>
</dbReference>
<dbReference type="KEGG" id="asha:G8E00_05910"/>
<gene>
    <name evidence="1" type="ORF">G8E00_05910</name>
</gene>
<proteinExistence type="predicted"/>
<accession>A0A6G8RUG3</accession>
<sequence>MKTKHYLTLEDAEFLLTRAHQFAIDQKFNVSIAVVDESGALLAMKRMDGASPMTSSLCIEKARCSAISRRPSQLFEELIKDGQLGFLTVNSFSGMLEGAEPIIYQGQLVGAVGVSGAKSYEDADIAKHAIDVFLALAD</sequence>
<dbReference type="InterPro" id="IPR038084">
    <property type="entry name" value="PduO/GlcC-like_sf"/>
</dbReference>
<dbReference type="PANTHER" id="PTHR34309:SF1">
    <property type="entry name" value="PROTEIN GLCG"/>
    <property type="match status" value="1"/>
</dbReference>
<keyword evidence="2" id="KW-1185">Reference proteome</keyword>
<evidence type="ECO:0000313" key="2">
    <source>
        <dbReference type="Proteomes" id="UP000502297"/>
    </source>
</evidence>
<organism evidence="1 2">
    <name type="scientific">Acinetobacter shaoyimingii</name>
    <dbReference type="NCBI Taxonomy" id="2715164"/>
    <lineage>
        <taxon>Bacteria</taxon>
        <taxon>Pseudomonadati</taxon>
        <taxon>Pseudomonadota</taxon>
        <taxon>Gammaproteobacteria</taxon>
        <taxon>Moraxellales</taxon>
        <taxon>Moraxellaceae</taxon>
        <taxon>Acinetobacter</taxon>
    </lineage>
</organism>
<dbReference type="Proteomes" id="UP000502297">
    <property type="component" value="Chromosome"/>
</dbReference>
<dbReference type="InterPro" id="IPR005624">
    <property type="entry name" value="PduO/GlcC-like"/>
</dbReference>
<dbReference type="PANTHER" id="PTHR34309">
    <property type="entry name" value="SLR1406 PROTEIN"/>
    <property type="match status" value="1"/>
</dbReference>
<protein>
    <submittedName>
        <fullName evidence="1">Heme-binding protein</fullName>
    </submittedName>
</protein>